<comment type="caution">
    <text evidence="7">The sequence shown here is derived from an EMBL/GenBank/DDBJ whole genome shotgun (WGS) entry which is preliminary data.</text>
</comment>
<evidence type="ECO:0000256" key="1">
    <source>
        <dbReference type="ARBA" id="ARBA00004123"/>
    </source>
</evidence>
<dbReference type="Pfam" id="PF04855">
    <property type="entry name" value="SNF5"/>
    <property type="match status" value="1"/>
</dbReference>
<evidence type="ECO:0000313" key="8">
    <source>
        <dbReference type="Proteomes" id="UP001642405"/>
    </source>
</evidence>
<evidence type="ECO:0000256" key="6">
    <source>
        <dbReference type="SAM" id="MobiDB-lite"/>
    </source>
</evidence>
<gene>
    <name evidence="7" type="primary">SNF5</name>
    <name evidence="7" type="ORF">SCUCBS95973_003211</name>
</gene>
<evidence type="ECO:0000256" key="2">
    <source>
        <dbReference type="ARBA" id="ARBA00010239"/>
    </source>
</evidence>
<keyword evidence="5" id="KW-0539">Nucleus</keyword>
<comment type="subcellular location">
    <subcellularLocation>
        <location evidence="1">Nucleus</location>
    </subcellularLocation>
</comment>
<feature type="compositionally biased region" description="Pro residues" evidence="6">
    <location>
        <begin position="688"/>
        <end position="707"/>
    </location>
</feature>
<feature type="compositionally biased region" description="Low complexity" evidence="6">
    <location>
        <begin position="61"/>
        <end position="84"/>
    </location>
</feature>
<feature type="compositionally biased region" description="Acidic residues" evidence="6">
    <location>
        <begin position="502"/>
        <end position="511"/>
    </location>
</feature>
<comment type="similarity">
    <text evidence="2">Belongs to the SNF5 family.</text>
</comment>
<feature type="region of interest" description="Disordered" evidence="6">
    <location>
        <begin position="794"/>
        <end position="843"/>
    </location>
</feature>
<feature type="compositionally biased region" description="Low complexity" evidence="6">
    <location>
        <begin position="616"/>
        <end position="652"/>
    </location>
</feature>
<keyword evidence="4" id="KW-0804">Transcription</keyword>
<reference evidence="7 8" key="1">
    <citation type="submission" date="2024-01" db="EMBL/GenBank/DDBJ databases">
        <authorList>
            <person name="Allen C."/>
            <person name="Tagirdzhanova G."/>
        </authorList>
    </citation>
    <scope>NUCLEOTIDE SEQUENCE [LARGE SCALE GENOMIC DNA]</scope>
</reference>
<proteinExistence type="inferred from homology"/>
<feature type="region of interest" description="Disordered" evidence="6">
    <location>
        <begin position="431"/>
        <end position="454"/>
    </location>
</feature>
<feature type="compositionally biased region" description="Gly residues" evidence="6">
    <location>
        <begin position="48"/>
        <end position="60"/>
    </location>
</feature>
<accession>A0ABP0BDN3</accession>
<feature type="compositionally biased region" description="Low complexity" evidence="6">
    <location>
        <begin position="806"/>
        <end position="843"/>
    </location>
</feature>
<feature type="region of interest" description="Disordered" evidence="6">
    <location>
        <begin position="1"/>
        <end position="102"/>
    </location>
</feature>
<dbReference type="InterPro" id="IPR006939">
    <property type="entry name" value="SNF5"/>
</dbReference>
<dbReference type="PANTHER" id="PTHR10019">
    <property type="entry name" value="SNF5"/>
    <property type="match status" value="1"/>
</dbReference>
<evidence type="ECO:0000256" key="5">
    <source>
        <dbReference type="ARBA" id="ARBA00023242"/>
    </source>
</evidence>
<name>A0ABP0BDN3_9PEZI</name>
<dbReference type="EMBL" id="CAWUHB010000013">
    <property type="protein sequence ID" value="CAK7217605.1"/>
    <property type="molecule type" value="Genomic_DNA"/>
</dbReference>
<keyword evidence="3" id="KW-0805">Transcription regulation</keyword>
<dbReference type="Proteomes" id="UP001642405">
    <property type="component" value="Unassembled WGS sequence"/>
</dbReference>
<feature type="compositionally biased region" description="Basic and acidic residues" evidence="6">
    <location>
        <begin position="794"/>
        <end position="805"/>
    </location>
</feature>
<sequence>MSVPPAASAPPPAALSGVASTAPQPGPQPSASASPQPPSQPAGDGTAAAGGSGAAAGGGVSNSNSSSSSSASVSASASNPAPANHSTTTPGTPLAAKKAAGRDKDTFNQVLVERYLTHDALHQAALQAAQVQMQDDFRQLHMYADDYHKLRTEYRPSFPARHLYGEGYVGLGNGYTEVNGPPRILYPVQKMRPGKRATPPLKYSRKDMAQQAEQHEELVPIRLDVEWDKIKLRDTFTWNLHDRLVPPELFTAQLLEDLGLKPPVSNQVYDQVCQQIQEQLGDFYPLVYSDEDALDPELPYSAYKNDEMRILVKLNITIGQHTLVDQFEWEINNPMNSPEEFAASMARDLSLSGEFTTAIAHCIREQAQLFTRGLYSVGHPFDGRPIEDPDLVSAFLPSPIPGVFRPQQQAKEYAPYLYELSEAELERNELTFSREQRRQKRSVNRRGGPILPDLKDRQRTIRTLIVSSVLPGAATDVDDSRLYKRAAGPVGGRRRGGRDGESDSDESDDSSPDSPSTSQLQGTARTRGIRGAASAAQQRMAHIGRSETPEASGTIHHHESRLGRRTTRDPREDSVDEAMPLAPPSLVVTFRVNKDRLKKLLRDIHARQTTGGDGSAAAAAAAATAPSEGSQTPSSSHQQSQTPGPGNGQQQPRSASNSMGPPPTTPSHKNALAPTRAPVPHGHLGRLPAPPPPASEVDAPPAPPPPQWLLDALQRLRDRSYPNDSFEGVMRYSVFNTDEQLVPAPNANEPLENYRFWYLPRIRCHDCPGKLYTPGPETTVGNFEVHLKNRFHREKVDQRLTREAAKAATGTSKSSAAAQPAAPGLAATSASGTPTPAPATAAASAGFGSFNASEAASRQSGAFLSESASKSSSPGAG</sequence>
<evidence type="ECO:0000256" key="4">
    <source>
        <dbReference type="ARBA" id="ARBA00023163"/>
    </source>
</evidence>
<feature type="region of interest" description="Disordered" evidence="6">
    <location>
        <begin position="608"/>
        <end position="707"/>
    </location>
</feature>
<feature type="region of interest" description="Disordered" evidence="6">
    <location>
        <begin position="858"/>
        <end position="877"/>
    </location>
</feature>
<protein>
    <submittedName>
        <fullName evidence="7">SWI/SNF chromatin-remodeling complex subunit</fullName>
    </submittedName>
</protein>
<organism evidence="7 8">
    <name type="scientific">Sporothrix curviconia</name>
    <dbReference type="NCBI Taxonomy" id="1260050"/>
    <lineage>
        <taxon>Eukaryota</taxon>
        <taxon>Fungi</taxon>
        <taxon>Dikarya</taxon>
        <taxon>Ascomycota</taxon>
        <taxon>Pezizomycotina</taxon>
        <taxon>Sordariomycetes</taxon>
        <taxon>Sordariomycetidae</taxon>
        <taxon>Ophiostomatales</taxon>
        <taxon>Ophiostomataceae</taxon>
        <taxon>Sporothrix</taxon>
    </lineage>
</organism>
<feature type="compositionally biased region" description="Basic and acidic residues" evidence="6">
    <location>
        <begin position="556"/>
        <end position="573"/>
    </location>
</feature>
<evidence type="ECO:0000256" key="3">
    <source>
        <dbReference type="ARBA" id="ARBA00023015"/>
    </source>
</evidence>
<evidence type="ECO:0000313" key="7">
    <source>
        <dbReference type="EMBL" id="CAK7217605.1"/>
    </source>
</evidence>
<keyword evidence="8" id="KW-1185">Reference proteome</keyword>
<feature type="region of interest" description="Disordered" evidence="6">
    <location>
        <begin position="484"/>
        <end position="580"/>
    </location>
</feature>